<dbReference type="PANTHER" id="PTHR43420:SF47">
    <property type="entry name" value="N-ACETYLTRANSFERASE DOMAIN-CONTAINING PROTEIN"/>
    <property type="match status" value="1"/>
</dbReference>
<keyword evidence="1" id="KW-0808">Transferase</keyword>
<dbReference type="InterPro" id="IPR050680">
    <property type="entry name" value="YpeA/RimI_acetyltransf"/>
</dbReference>
<accession>A0A1X9LMX3</accession>
<dbReference type="PANTHER" id="PTHR43420">
    <property type="entry name" value="ACETYLTRANSFERASE"/>
    <property type="match status" value="1"/>
</dbReference>
<protein>
    <submittedName>
        <fullName evidence="3">Uncharacterized protein</fullName>
    </submittedName>
</protein>
<dbReference type="InterPro" id="IPR000182">
    <property type="entry name" value="GNAT_dom"/>
</dbReference>
<dbReference type="CDD" id="cd04301">
    <property type="entry name" value="NAT_SF"/>
    <property type="match status" value="1"/>
</dbReference>
<dbReference type="STRING" id="1619308.B5808_03945"/>
<dbReference type="SUPFAM" id="SSF55729">
    <property type="entry name" value="Acyl-CoA N-acyltransferases (Nat)"/>
    <property type="match status" value="1"/>
</dbReference>
<reference evidence="3 4" key="1">
    <citation type="submission" date="2017-04" db="EMBL/GenBank/DDBJ databases">
        <authorList>
            <person name="Afonso C.L."/>
            <person name="Miller P.J."/>
            <person name="Scott M.A."/>
            <person name="Spackman E."/>
            <person name="Goraichik I."/>
            <person name="Dimitrov K.M."/>
            <person name="Suarez D.L."/>
            <person name="Swayne D.E."/>
        </authorList>
    </citation>
    <scope>NUCLEOTIDE SEQUENCE [LARGE SCALE GENOMIC DNA]</scope>
    <source>
        <strain evidence="4">XA(T)</strain>
    </source>
</reference>
<dbReference type="PROSITE" id="PS51186">
    <property type="entry name" value="GNAT"/>
    <property type="match status" value="1"/>
</dbReference>
<keyword evidence="4" id="KW-1185">Reference proteome</keyword>
<sequence length="160" mass="17806">MGTALRPMPEDALAEWRANAEAHYLAERIAAGDTPEYAAKRVSQSREYFPDGRPAEGQLVFQVVERDEGSGRETVVGALWIGLLEPEQPTAWWVLDVEIDEEHRGKGYGRAAMRLAEEEARARGGDRIGLNVFGPNTVARSLYDSLGYRVTATNMTKELR</sequence>
<dbReference type="RefSeq" id="WP_085018604.1">
    <property type="nucleotide sequence ID" value="NZ_BMHD01000001.1"/>
</dbReference>
<evidence type="ECO:0000313" key="4">
    <source>
        <dbReference type="Proteomes" id="UP000192775"/>
    </source>
</evidence>
<organism evidence="3 4">
    <name type="scientific">Cnuibacter physcomitrellae</name>
    <dbReference type="NCBI Taxonomy" id="1619308"/>
    <lineage>
        <taxon>Bacteria</taxon>
        <taxon>Bacillati</taxon>
        <taxon>Actinomycetota</taxon>
        <taxon>Actinomycetes</taxon>
        <taxon>Micrococcales</taxon>
        <taxon>Microbacteriaceae</taxon>
        <taxon>Cnuibacter</taxon>
    </lineage>
</organism>
<keyword evidence="2" id="KW-0012">Acyltransferase</keyword>
<dbReference type="InterPro" id="IPR016181">
    <property type="entry name" value="Acyl_CoA_acyltransferase"/>
</dbReference>
<dbReference type="Pfam" id="PF00583">
    <property type="entry name" value="Acetyltransf_1"/>
    <property type="match status" value="1"/>
</dbReference>
<dbReference type="Gene3D" id="3.40.630.30">
    <property type="match status" value="1"/>
</dbReference>
<name>A0A1X9LMX3_9MICO</name>
<evidence type="ECO:0000313" key="3">
    <source>
        <dbReference type="EMBL" id="ARJ04469.1"/>
    </source>
</evidence>
<dbReference type="EMBL" id="CP020715">
    <property type="protein sequence ID" value="ARJ04469.1"/>
    <property type="molecule type" value="Genomic_DNA"/>
</dbReference>
<dbReference type="KEGG" id="cphy:B5808_03945"/>
<dbReference type="Proteomes" id="UP000192775">
    <property type="component" value="Chromosome"/>
</dbReference>
<proteinExistence type="predicted"/>
<evidence type="ECO:0000256" key="2">
    <source>
        <dbReference type="ARBA" id="ARBA00023315"/>
    </source>
</evidence>
<dbReference type="GO" id="GO:0016747">
    <property type="term" value="F:acyltransferase activity, transferring groups other than amino-acyl groups"/>
    <property type="evidence" value="ECO:0007669"/>
    <property type="project" value="InterPro"/>
</dbReference>
<dbReference type="AlphaFoldDB" id="A0A1X9LMX3"/>
<evidence type="ECO:0000256" key="1">
    <source>
        <dbReference type="ARBA" id="ARBA00022679"/>
    </source>
</evidence>
<gene>
    <name evidence="3" type="ORF">B5808_03945</name>
</gene>